<dbReference type="Pfam" id="PF12937">
    <property type="entry name" value="F-box-like"/>
    <property type="match status" value="1"/>
</dbReference>
<comment type="caution">
    <text evidence="2">The sequence shown here is derived from an EMBL/GenBank/DDBJ whole genome shotgun (WGS) entry which is preliminary data.</text>
</comment>
<organism evidence="2 3">
    <name type="scientific">Orbilia blumenaviensis</name>
    <dbReference type="NCBI Taxonomy" id="1796055"/>
    <lineage>
        <taxon>Eukaryota</taxon>
        <taxon>Fungi</taxon>
        <taxon>Dikarya</taxon>
        <taxon>Ascomycota</taxon>
        <taxon>Pezizomycotina</taxon>
        <taxon>Orbiliomycetes</taxon>
        <taxon>Orbiliales</taxon>
        <taxon>Orbiliaceae</taxon>
        <taxon>Orbilia</taxon>
    </lineage>
</organism>
<dbReference type="InterPro" id="IPR001810">
    <property type="entry name" value="F-box_dom"/>
</dbReference>
<evidence type="ECO:0000313" key="3">
    <source>
        <dbReference type="Proteomes" id="UP001373714"/>
    </source>
</evidence>
<dbReference type="InterPro" id="IPR036047">
    <property type="entry name" value="F-box-like_dom_sf"/>
</dbReference>
<dbReference type="SUPFAM" id="SSF81383">
    <property type="entry name" value="F-box domain"/>
    <property type="match status" value="1"/>
</dbReference>
<sequence length="194" mass="22092">MASLSTANNLKIFLLPTEILAEIITSDILSTGDISRCQQVCKLFRDIIQRYAKHEYILQVEHRSQQAWRLARCLLAYPKLGESFRSITVAWISPPQYIVTDSGTELLRWSWTPEEKDKISSFAGSILGRQGLRAVYWGVECASLVPLLLCFMPNLKYLDLGADINPKISEAYLREQRRIMAKEKICVNKAIQAV</sequence>
<dbReference type="Proteomes" id="UP001373714">
    <property type="component" value="Unassembled WGS sequence"/>
</dbReference>
<gene>
    <name evidence="2" type="ORF">TWF730_000882</name>
</gene>
<feature type="domain" description="F-box" evidence="1">
    <location>
        <begin position="14"/>
        <end position="49"/>
    </location>
</feature>
<proteinExistence type="predicted"/>
<protein>
    <recommendedName>
        <fullName evidence="1">F-box domain-containing protein</fullName>
    </recommendedName>
</protein>
<keyword evidence="3" id="KW-1185">Reference proteome</keyword>
<evidence type="ECO:0000259" key="1">
    <source>
        <dbReference type="Pfam" id="PF12937"/>
    </source>
</evidence>
<reference evidence="2 3" key="1">
    <citation type="submission" date="2019-10" db="EMBL/GenBank/DDBJ databases">
        <authorList>
            <person name="Palmer J.M."/>
        </authorList>
    </citation>
    <scope>NUCLEOTIDE SEQUENCE [LARGE SCALE GENOMIC DNA]</scope>
    <source>
        <strain evidence="2 3">TWF730</strain>
    </source>
</reference>
<dbReference type="EMBL" id="JAVHNS010000001">
    <property type="protein sequence ID" value="KAK6363451.1"/>
    <property type="molecule type" value="Genomic_DNA"/>
</dbReference>
<dbReference type="AlphaFoldDB" id="A0AAV9VMY0"/>
<accession>A0AAV9VMY0</accession>
<name>A0AAV9VMY0_9PEZI</name>
<evidence type="ECO:0000313" key="2">
    <source>
        <dbReference type="EMBL" id="KAK6363451.1"/>
    </source>
</evidence>